<evidence type="ECO:0000313" key="1">
    <source>
        <dbReference type="EMBL" id="AIA29408.1"/>
    </source>
</evidence>
<proteinExistence type="predicted"/>
<dbReference type="AlphaFoldDB" id="A0A059XRI8"/>
<dbReference type="Proteomes" id="UP000027088">
    <property type="component" value="Chromosome"/>
</dbReference>
<gene>
    <name evidence="1" type="ORF">MCFN_01312</name>
</gene>
<reference evidence="1 2" key="1">
    <citation type="journal article" date="2014" name="Genome Announc.">
        <title>Complete Genome Sequence of the Bovine Mastitis Pathogen Mycoplasma californicum Strain ST-6T (ATCC 33461T).</title>
        <authorList>
            <person name="Calcutt M.J."/>
            <person name="Foecking M.F."/>
            <person name="Fox L.K."/>
        </authorList>
    </citation>
    <scope>NUCLEOTIDE SEQUENCE [LARGE SCALE GENOMIC DNA]</scope>
    <source>
        <strain evidence="1 2">ST-6</strain>
    </source>
</reference>
<protein>
    <submittedName>
        <fullName evidence="1">Uncharacterized protein</fullName>
    </submittedName>
</protein>
<accession>A0A059XRI8</accession>
<dbReference type="EMBL" id="CP007521">
    <property type="protein sequence ID" value="AIA29408.1"/>
    <property type="molecule type" value="Genomic_DNA"/>
</dbReference>
<sequence>MKFSLFTNSKIEADNNLKNTKYYKTAKEYLELLPFYKYLISNGVR</sequence>
<name>A0A059XRI8_9BACT</name>
<dbReference type="KEGG" id="mcr:MCFN_01312"/>
<evidence type="ECO:0000313" key="2">
    <source>
        <dbReference type="Proteomes" id="UP000027088"/>
    </source>
</evidence>
<organism evidence="1 2">
    <name type="scientific">Mycoplasmopsis californica</name>
    <dbReference type="NCBI Taxonomy" id="2113"/>
    <lineage>
        <taxon>Bacteria</taxon>
        <taxon>Bacillati</taxon>
        <taxon>Mycoplasmatota</taxon>
        <taxon>Mycoplasmoidales</taxon>
        <taxon>Metamycoplasmataceae</taxon>
        <taxon>Mycoplasmopsis</taxon>
    </lineage>
</organism>
<keyword evidence="2" id="KW-1185">Reference proteome</keyword>
<dbReference type="RefSeq" id="WP_158419985.1">
    <property type="nucleotide sequence ID" value="NZ_AP018940.1"/>
</dbReference>